<dbReference type="EMBL" id="GL376611">
    <property type="status" value="NOT_ANNOTATED_CDS"/>
    <property type="molecule type" value="Genomic_DNA"/>
</dbReference>
<dbReference type="Gene3D" id="2.40.37.20">
    <property type="entry name" value="D-serine dehydratase-like domain"/>
    <property type="match status" value="1"/>
</dbReference>
<dbReference type="InterPro" id="IPR026956">
    <property type="entry name" value="D-ser_dehydrat-like_dom"/>
</dbReference>
<dbReference type="GO" id="GO:0036088">
    <property type="term" value="P:D-serine catabolic process"/>
    <property type="evidence" value="ECO:0007669"/>
    <property type="project" value="TreeGrafter"/>
</dbReference>
<dbReference type="InParanoid" id="K3X3B1"/>
<dbReference type="SMART" id="SM01119">
    <property type="entry name" value="D-ser_dehydrat"/>
    <property type="match status" value="1"/>
</dbReference>
<dbReference type="InterPro" id="IPR042208">
    <property type="entry name" value="D-ser_dehydrat-like_sf"/>
</dbReference>
<comment type="similarity">
    <text evidence="1">Belongs to the DSD1 family.</text>
</comment>
<evidence type="ECO:0000313" key="4">
    <source>
        <dbReference type="EnsemblProtists" id="PYU1_T011710"/>
    </source>
</evidence>
<dbReference type="Proteomes" id="UP000019132">
    <property type="component" value="Unassembled WGS sequence"/>
</dbReference>
<dbReference type="GO" id="GO:0008721">
    <property type="term" value="F:D-serine ammonia-lyase activity"/>
    <property type="evidence" value="ECO:0007669"/>
    <property type="project" value="TreeGrafter"/>
</dbReference>
<protein>
    <recommendedName>
        <fullName evidence="3">D-serine dehydratase-like domain-containing protein</fullName>
    </recommendedName>
</protein>
<reference evidence="5" key="1">
    <citation type="journal article" date="2010" name="Genome Biol.">
        <title>Genome sequence of the necrotrophic plant pathogen Pythium ultimum reveals original pathogenicity mechanisms and effector repertoire.</title>
        <authorList>
            <person name="Levesque C.A."/>
            <person name="Brouwer H."/>
            <person name="Cano L."/>
            <person name="Hamilton J.P."/>
            <person name="Holt C."/>
            <person name="Huitema E."/>
            <person name="Raffaele S."/>
            <person name="Robideau G.P."/>
            <person name="Thines M."/>
            <person name="Win J."/>
            <person name="Zerillo M.M."/>
            <person name="Beakes G.W."/>
            <person name="Boore J.L."/>
            <person name="Busam D."/>
            <person name="Dumas B."/>
            <person name="Ferriera S."/>
            <person name="Fuerstenberg S.I."/>
            <person name="Gachon C.M."/>
            <person name="Gaulin E."/>
            <person name="Govers F."/>
            <person name="Grenville-Briggs L."/>
            <person name="Horner N."/>
            <person name="Hostetler J."/>
            <person name="Jiang R.H."/>
            <person name="Johnson J."/>
            <person name="Krajaejun T."/>
            <person name="Lin H."/>
            <person name="Meijer H.J."/>
            <person name="Moore B."/>
            <person name="Morris P."/>
            <person name="Phuntmart V."/>
            <person name="Puiu D."/>
            <person name="Shetty J."/>
            <person name="Stajich J.E."/>
            <person name="Tripathy S."/>
            <person name="Wawra S."/>
            <person name="van West P."/>
            <person name="Whitty B.R."/>
            <person name="Coutinho P.M."/>
            <person name="Henrissat B."/>
            <person name="Martin F."/>
            <person name="Thomas P.D."/>
            <person name="Tyler B.M."/>
            <person name="De Vries R.P."/>
            <person name="Kamoun S."/>
            <person name="Yandell M."/>
            <person name="Tisserat N."/>
            <person name="Buell C.R."/>
        </authorList>
    </citation>
    <scope>NUCLEOTIDE SEQUENCE</scope>
    <source>
        <strain evidence="5">DAOM:BR144</strain>
    </source>
</reference>
<dbReference type="HOGENOM" id="CLU_031639_2_0_1"/>
<reference evidence="5" key="2">
    <citation type="submission" date="2010-04" db="EMBL/GenBank/DDBJ databases">
        <authorList>
            <person name="Buell R."/>
            <person name="Hamilton J."/>
            <person name="Hostetler J."/>
        </authorList>
    </citation>
    <scope>NUCLEOTIDE SEQUENCE [LARGE SCALE GENOMIC DNA]</scope>
    <source>
        <strain evidence="5">DAOM:BR144</strain>
    </source>
</reference>
<dbReference type="AlphaFoldDB" id="K3X3B1"/>
<evidence type="ECO:0000256" key="2">
    <source>
        <dbReference type="ARBA" id="ARBA00023239"/>
    </source>
</evidence>
<dbReference type="InterPro" id="IPR051466">
    <property type="entry name" value="D-amino_acid_metab_enzyme"/>
</dbReference>
<dbReference type="STRING" id="431595.K3X3B1"/>
<dbReference type="Pfam" id="PF01168">
    <property type="entry name" value="Ala_racemase_N"/>
    <property type="match status" value="1"/>
</dbReference>
<dbReference type="SUPFAM" id="SSF51419">
    <property type="entry name" value="PLP-binding barrel"/>
    <property type="match status" value="1"/>
</dbReference>
<dbReference type="VEuPathDB" id="FungiDB:PYU1_G011684"/>
<dbReference type="Gene3D" id="3.20.20.10">
    <property type="entry name" value="Alanine racemase"/>
    <property type="match status" value="1"/>
</dbReference>
<dbReference type="InterPro" id="IPR001608">
    <property type="entry name" value="Ala_racemase_N"/>
</dbReference>
<accession>K3X3B1</accession>
<dbReference type="eggNOG" id="ENOG502QRDB">
    <property type="taxonomic scope" value="Eukaryota"/>
</dbReference>
<keyword evidence="5" id="KW-1185">Reference proteome</keyword>
<proteinExistence type="inferred from homology"/>
<reference evidence="4" key="3">
    <citation type="submission" date="2015-02" db="UniProtKB">
        <authorList>
            <consortium name="EnsemblProtists"/>
        </authorList>
    </citation>
    <scope>IDENTIFICATION</scope>
    <source>
        <strain evidence="4">DAOM BR144</strain>
    </source>
</reference>
<organism evidence="4 5">
    <name type="scientific">Globisporangium ultimum (strain ATCC 200006 / CBS 805.95 / DAOM BR144)</name>
    <name type="common">Pythium ultimum</name>
    <dbReference type="NCBI Taxonomy" id="431595"/>
    <lineage>
        <taxon>Eukaryota</taxon>
        <taxon>Sar</taxon>
        <taxon>Stramenopiles</taxon>
        <taxon>Oomycota</taxon>
        <taxon>Peronosporomycetes</taxon>
        <taxon>Pythiales</taxon>
        <taxon>Pythiaceae</taxon>
        <taxon>Globisporangium</taxon>
    </lineage>
</organism>
<dbReference type="EnsemblProtists" id="PYU1_T011710">
    <property type="protein sequence ID" value="PYU1_T011710"/>
    <property type="gene ID" value="PYU1_G011684"/>
</dbReference>
<dbReference type="InterPro" id="IPR029066">
    <property type="entry name" value="PLP-binding_barrel"/>
</dbReference>
<evidence type="ECO:0000256" key="1">
    <source>
        <dbReference type="ARBA" id="ARBA00005323"/>
    </source>
</evidence>
<name>K3X3B1_GLOUD</name>
<evidence type="ECO:0000313" key="5">
    <source>
        <dbReference type="Proteomes" id="UP000019132"/>
    </source>
</evidence>
<evidence type="ECO:0000259" key="3">
    <source>
        <dbReference type="SMART" id="SM01119"/>
    </source>
</evidence>
<dbReference type="CDD" id="cd06819">
    <property type="entry name" value="PLPDE_III_LS_D-TA"/>
    <property type="match status" value="1"/>
</dbReference>
<keyword evidence="2" id="KW-0456">Lyase</keyword>
<feature type="domain" description="D-serine dehydratase-like" evidence="3">
    <location>
        <begin position="318"/>
        <end position="421"/>
    </location>
</feature>
<dbReference type="OMA" id="TTNMYDH"/>
<dbReference type="PANTHER" id="PTHR28004">
    <property type="entry name" value="ZGC:162816-RELATED"/>
    <property type="match status" value="1"/>
</dbReference>
<dbReference type="PANTHER" id="PTHR28004:SF2">
    <property type="entry name" value="D-SERINE DEHYDRATASE"/>
    <property type="match status" value="1"/>
</dbReference>
<dbReference type="Pfam" id="PF14031">
    <property type="entry name" value="D-ser_dehydrat"/>
    <property type="match status" value="1"/>
</dbReference>
<sequence length="438" mass="46233">MWRASGSSSLAATAAIAATAFAVGGAAARRYLSATAHHRVGASVALARRCPAKAGDTLESVETPCLVVDLDAMEKNLVALPRSLREIAPQVAIRPHAKAHKCAEIGRLQLHYSEAVGLCCQKVAEAEAMFAGGVRDLLLSNEIYGASRYERMAELVKQGAAVTLIFDHAETIRQADAVAAAHGVEFGALVDVNVGQNRCGVDSVDDAVALAQQLQASQYLQLLGIQAYHGSAQHIRSYTEKAKVIDTVAAKAKKVRDAFVKQGLKCDVVTGGGTGTYLLEAQSGVFTEVQPGSYLFNDADYARNLGVDGEKVRQWEQSLFVLTTVMSTNHGANPPRSVVDAGMKAVSLDSGAPLVYSSIDASALPQLEYQGGGDEHGILVPAAGDKSKSEIPMPALGKKLLLTPGHCDPTTNLYDFVVGFRNGTVEHVWEVAARGPGN</sequence>